<evidence type="ECO:0000256" key="1">
    <source>
        <dbReference type="SAM" id="Phobius"/>
    </source>
</evidence>
<feature type="transmembrane region" description="Helical" evidence="1">
    <location>
        <begin position="156"/>
        <end position="173"/>
    </location>
</feature>
<keyword evidence="1" id="KW-1133">Transmembrane helix</keyword>
<dbReference type="OrthoDB" id="9796461at2"/>
<feature type="transmembrane region" description="Helical" evidence="1">
    <location>
        <begin position="280"/>
        <end position="297"/>
    </location>
</feature>
<gene>
    <name evidence="3" type="ORF">CLV71_121122</name>
</gene>
<evidence type="ECO:0000313" key="3">
    <source>
        <dbReference type="EMBL" id="TDV41056.1"/>
    </source>
</evidence>
<dbReference type="Pfam" id="PF01757">
    <property type="entry name" value="Acyl_transf_3"/>
    <property type="match status" value="1"/>
</dbReference>
<feature type="transmembrane region" description="Helical" evidence="1">
    <location>
        <begin position="101"/>
        <end position="122"/>
    </location>
</feature>
<keyword evidence="1" id="KW-0472">Membrane</keyword>
<feature type="transmembrane region" description="Helical" evidence="1">
    <location>
        <begin position="227"/>
        <end position="248"/>
    </location>
</feature>
<comment type="caution">
    <text evidence="3">The sequence shown here is derived from an EMBL/GenBank/DDBJ whole genome shotgun (WGS) entry which is preliminary data.</text>
</comment>
<dbReference type="GO" id="GO:0009103">
    <property type="term" value="P:lipopolysaccharide biosynthetic process"/>
    <property type="evidence" value="ECO:0007669"/>
    <property type="project" value="TreeGrafter"/>
</dbReference>
<evidence type="ECO:0000313" key="4">
    <source>
        <dbReference type="Proteomes" id="UP000294927"/>
    </source>
</evidence>
<dbReference type="InterPro" id="IPR050879">
    <property type="entry name" value="Acyltransferase_3"/>
</dbReference>
<dbReference type="AlphaFoldDB" id="A0A4R7V0X4"/>
<dbReference type="RefSeq" id="WP_133907994.1">
    <property type="nucleotide sequence ID" value="NZ_SOCP01000021.1"/>
</dbReference>
<sequence>MAELSTKVGEPQEKLPSRLPTLTGSRVIPALFVFLFHANGEAFFASQDFTAKYTSVVYQGGWAALTFFFVLSGFVLTWGVRPADGATGFWRRRICKIYPNHLFTGVAGVLLVLLLTANTSVFGGQEPTGGTIIRHLLLIQSWSPDWMVRTAINPPAWSLSCEVLFYLLFPLFYAGIRRIRPERLWAWFAGVASLACVVVPVVAATVIPHKDPIPGMGFSLEQFWFMVQFPPTRGIEFVLGMLLARIVITRRRLPISIGGAVALLVGAYAAAPLFPVVVSNNAILLIPMCLLIARMAVHDWEGRTTWFSGKLMVRLGEITFAFYLWHQIVLMYGDYLLGNKSYSTPVGILVVLLLFGVSLALGTLLYTYWEMPIMRKFGTPRRWRKQQALEPVVTVPPAGKDGPTELKRAS</sequence>
<feature type="domain" description="Acyltransferase 3" evidence="2">
    <location>
        <begin position="24"/>
        <end position="366"/>
    </location>
</feature>
<dbReference type="InterPro" id="IPR002656">
    <property type="entry name" value="Acyl_transf_3_dom"/>
</dbReference>
<dbReference type="Proteomes" id="UP000294927">
    <property type="component" value="Unassembled WGS sequence"/>
</dbReference>
<dbReference type="GO" id="GO:0016747">
    <property type="term" value="F:acyltransferase activity, transferring groups other than amino-acyl groups"/>
    <property type="evidence" value="ECO:0007669"/>
    <property type="project" value="InterPro"/>
</dbReference>
<dbReference type="PANTHER" id="PTHR23028">
    <property type="entry name" value="ACETYLTRANSFERASE"/>
    <property type="match status" value="1"/>
</dbReference>
<proteinExistence type="predicted"/>
<dbReference type="GO" id="GO:0016020">
    <property type="term" value="C:membrane"/>
    <property type="evidence" value="ECO:0007669"/>
    <property type="project" value="TreeGrafter"/>
</dbReference>
<feature type="transmembrane region" description="Helical" evidence="1">
    <location>
        <begin position="255"/>
        <end position="274"/>
    </location>
</feature>
<feature type="transmembrane region" description="Helical" evidence="1">
    <location>
        <begin position="185"/>
        <end position="207"/>
    </location>
</feature>
<organism evidence="3 4">
    <name type="scientific">Actinophytocola oryzae</name>
    <dbReference type="NCBI Taxonomy" id="502181"/>
    <lineage>
        <taxon>Bacteria</taxon>
        <taxon>Bacillati</taxon>
        <taxon>Actinomycetota</taxon>
        <taxon>Actinomycetes</taxon>
        <taxon>Pseudonocardiales</taxon>
        <taxon>Pseudonocardiaceae</taxon>
    </lineage>
</organism>
<protein>
    <submittedName>
        <fullName evidence="3">Peptidoglycan/LPS O-acetylase OafA/YrhL</fullName>
    </submittedName>
</protein>
<feature type="transmembrane region" description="Helical" evidence="1">
    <location>
        <begin position="318"/>
        <end position="336"/>
    </location>
</feature>
<keyword evidence="1" id="KW-0812">Transmembrane</keyword>
<reference evidence="3 4" key="1">
    <citation type="submission" date="2019-03" db="EMBL/GenBank/DDBJ databases">
        <title>Genomic Encyclopedia of Archaeal and Bacterial Type Strains, Phase II (KMG-II): from individual species to whole genera.</title>
        <authorList>
            <person name="Goeker M."/>
        </authorList>
    </citation>
    <scope>NUCLEOTIDE SEQUENCE [LARGE SCALE GENOMIC DNA]</scope>
    <source>
        <strain evidence="3 4">DSM 45499</strain>
    </source>
</reference>
<name>A0A4R7V0X4_9PSEU</name>
<feature type="transmembrane region" description="Helical" evidence="1">
    <location>
        <begin position="60"/>
        <end position="80"/>
    </location>
</feature>
<feature type="transmembrane region" description="Helical" evidence="1">
    <location>
        <begin position="348"/>
        <end position="369"/>
    </location>
</feature>
<evidence type="ECO:0000259" key="2">
    <source>
        <dbReference type="Pfam" id="PF01757"/>
    </source>
</evidence>
<dbReference type="PANTHER" id="PTHR23028:SF53">
    <property type="entry name" value="ACYL_TRANSF_3 DOMAIN-CONTAINING PROTEIN"/>
    <property type="match status" value="1"/>
</dbReference>
<dbReference type="EMBL" id="SOCP01000021">
    <property type="protein sequence ID" value="TDV41056.1"/>
    <property type="molecule type" value="Genomic_DNA"/>
</dbReference>
<accession>A0A4R7V0X4</accession>
<keyword evidence="4" id="KW-1185">Reference proteome</keyword>